<dbReference type="SMART" id="SM00089">
    <property type="entry name" value="PKD"/>
    <property type="match status" value="1"/>
</dbReference>
<dbReference type="CDD" id="cd00146">
    <property type="entry name" value="PKD"/>
    <property type="match status" value="1"/>
</dbReference>
<dbReference type="Gene3D" id="1.20.1270.90">
    <property type="entry name" value="AF1782-like"/>
    <property type="match status" value="1"/>
</dbReference>
<feature type="domain" description="PKD" evidence="7">
    <location>
        <begin position="665"/>
        <end position="719"/>
    </location>
</feature>
<dbReference type="Pfam" id="PF21809">
    <property type="entry name" value="Glyco_hydro_84_hel"/>
    <property type="match status" value="1"/>
</dbReference>
<dbReference type="Pfam" id="PF00801">
    <property type="entry name" value="PKD"/>
    <property type="match status" value="1"/>
</dbReference>
<dbReference type="Gene3D" id="2.60.120.260">
    <property type="entry name" value="Galactose-binding domain-like"/>
    <property type="match status" value="2"/>
</dbReference>
<keyword evidence="5" id="KW-1133">Transmembrane helix</keyword>
<evidence type="ECO:0000313" key="10">
    <source>
        <dbReference type="Proteomes" id="UP000010420"/>
    </source>
</evidence>
<dbReference type="eggNOG" id="COG3525">
    <property type="taxonomic scope" value="Bacteria"/>
</dbReference>
<dbReference type="SUPFAM" id="SSF140657">
    <property type="entry name" value="Hyaluronidase post-catalytic domain-like"/>
    <property type="match status" value="2"/>
</dbReference>
<feature type="region of interest" description="Disordered" evidence="4">
    <location>
        <begin position="2087"/>
        <end position="2153"/>
    </location>
</feature>
<evidence type="ECO:0000256" key="3">
    <source>
        <dbReference type="PROSITE-ProRule" id="PRU01353"/>
    </source>
</evidence>
<feature type="compositionally biased region" description="Low complexity" evidence="4">
    <location>
        <begin position="2096"/>
        <end position="2109"/>
    </location>
</feature>
<dbReference type="PANTHER" id="PTHR13170:SF16">
    <property type="entry name" value="PROTEIN O-GLCNACASE"/>
    <property type="match status" value="1"/>
</dbReference>
<dbReference type="InterPro" id="IPR022409">
    <property type="entry name" value="PKD/Chitinase_dom"/>
</dbReference>
<dbReference type="InterPro" id="IPR000421">
    <property type="entry name" value="FA58C"/>
</dbReference>
<dbReference type="InterPro" id="IPR015882">
    <property type="entry name" value="HEX_bac_N"/>
</dbReference>
<feature type="domain" description="GH84" evidence="8">
    <location>
        <begin position="1042"/>
        <end position="1308"/>
    </location>
</feature>
<dbReference type="SMART" id="SM00231">
    <property type="entry name" value="FA58C"/>
    <property type="match status" value="1"/>
</dbReference>
<dbReference type="InterPro" id="IPR017853">
    <property type="entry name" value="GH"/>
</dbReference>
<dbReference type="Gene3D" id="1.20.1270.70">
    <property type="entry name" value="Designed single chain three-helix bundle"/>
    <property type="match status" value="2"/>
</dbReference>
<dbReference type="InterPro" id="IPR013783">
    <property type="entry name" value="Ig-like_fold"/>
</dbReference>
<dbReference type="PATRIC" id="fig|545697.3.peg.2326"/>
<dbReference type="GO" id="GO:0005975">
    <property type="term" value="P:carbohydrate metabolic process"/>
    <property type="evidence" value="ECO:0007669"/>
    <property type="project" value="UniProtKB-ARBA"/>
</dbReference>
<keyword evidence="1 3" id="KW-0378">Hydrolase</keyword>
<dbReference type="InterPro" id="IPR049478">
    <property type="entry name" value="BT_4395-like_hel"/>
</dbReference>
<dbReference type="Pfam" id="PF07555">
    <property type="entry name" value="NAGidase"/>
    <property type="match status" value="2"/>
</dbReference>
<evidence type="ECO:0000256" key="5">
    <source>
        <dbReference type="SAM" id="Phobius"/>
    </source>
</evidence>
<proteinExistence type="inferred from homology"/>
<feature type="domain" description="F5/8 type C" evidence="6">
    <location>
        <begin position="730"/>
        <end position="876"/>
    </location>
</feature>
<dbReference type="eggNOG" id="COG1196">
    <property type="taxonomic scope" value="Bacteria"/>
</dbReference>
<evidence type="ECO:0000313" key="9">
    <source>
        <dbReference type="EMBL" id="EKY25782.1"/>
    </source>
</evidence>
<dbReference type="EMBL" id="AMEZ01000064">
    <property type="protein sequence ID" value="EKY25782.1"/>
    <property type="molecule type" value="Genomic_DNA"/>
</dbReference>
<dbReference type="Gene3D" id="1.20.58.460">
    <property type="entry name" value="Hyaluronidase post-catalytic domain-like"/>
    <property type="match status" value="2"/>
</dbReference>
<feature type="active site" description="Proton donor" evidence="3">
    <location>
        <position position="328"/>
    </location>
</feature>
<dbReference type="Gene3D" id="2.60.40.10">
    <property type="entry name" value="Immunoglobulins"/>
    <property type="match status" value="1"/>
</dbReference>
<dbReference type="HOGENOM" id="CLU_231453_0_0_9"/>
<dbReference type="InterPro" id="IPR051822">
    <property type="entry name" value="Glycosyl_Hydrolase_84"/>
</dbReference>
<reference evidence="9 10" key="1">
    <citation type="submission" date="2012-05" db="EMBL/GenBank/DDBJ databases">
        <authorList>
            <person name="Weinstock G."/>
            <person name="Sodergren E."/>
            <person name="Lobos E.A."/>
            <person name="Fulton L."/>
            <person name="Fulton R."/>
            <person name="Courtney L."/>
            <person name="Fronick C."/>
            <person name="O'Laughlin M."/>
            <person name="Godfrey J."/>
            <person name="Wilson R.M."/>
            <person name="Miner T."/>
            <person name="Farmer C."/>
            <person name="Delehaunty K."/>
            <person name="Cordes M."/>
            <person name="Minx P."/>
            <person name="Tomlinson C."/>
            <person name="Chen J."/>
            <person name="Wollam A."/>
            <person name="Pepin K.H."/>
            <person name="Bhonagiri V."/>
            <person name="Zhang X."/>
            <person name="Suruliraj S."/>
            <person name="Warren W."/>
            <person name="Mitreva M."/>
            <person name="Mardis E.R."/>
            <person name="Wilson R.K."/>
        </authorList>
    </citation>
    <scope>NUCLEOTIDE SEQUENCE [LARGE SCALE GENOMIC DNA]</scope>
    <source>
        <strain evidence="9 10">DSM 1785</strain>
    </source>
</reference>
<keyword evidence="5" id="KW-0812">Transmembrane</keyword>
<dbReference type="InterPro" id="IPR049019">
    <property type="entry name" value="NagJ-like_helical"/>
</dbReference>
<dbReference type="InterPro" id="IPR000601">
    <property type="entry name" value="PKD_dom"/>
</dbReference>
<dbReference type="PROSITE" id="PS52009">
    <property type="entry name" value="GH84"/>
    <property type="match status" value="2"/>
</dbReference>
<sequence length="2178" mass="242048">MLINGLLFNYYVNIIGGKDVKREMLKRILATTMASVFIINGLTITKIDAFADVNEEVSISIPQLSQVPESVETNEGVLKITSSINLKGQDVADEDAIRILKEFLIANDITINETYDESSTTLIIGELEDDIKEMDEAKEKIGISGTEGLKEEGYILAVESSEGKGGTILIEGKDEDGTFYGVKTLTQLIVNDGSSKYSNDVVISDEPTMKTRGIVEGFYGTPWSNEDRLDQIEFYGDNKMNTYIYAPKDDPYHRENWREPYPDSEMSRMNELIETSKENKVDFVFAISPGIDINFDGDNGEADFQALINKCQSLYDMGVRSFAILFDDISNKDGVKQAELLNRFNKEFVKAKGDVKPLITVPTEYDTHAMGTIDELTKYTTDFSSTLDSDIMVMWTGPVVVSEGIDLENANFVNSVYGKRMGIWWNYPVTDYMKEKLALGPVYNADKALEGQIDFFTMNPMEHAELSKITLATGADYAWNTSEYDYQKSWENAIEKMYGDLAPYMITFANHSSRMEASWASTGRGDAPEIRSTMDDLLRKIVKGQDVTAEIEILNKEFNDMIEAADKLKAELPSEILSHCSENLDKLKLLGENDKLALEYLIAKSNKNTSEADRLKSLLNSNMSSLNSGKKLSEKTALAFITEALNSSFEAIADFDVSSTFVAPGQEVKFTNLSSMASSEFEWTFTGANIETSTEENPTVTYEKEGVYSVTLKAKNALGKDEIVKKGIITVSNAASTEKTNLALGKSVTASGFVAAAESPEKAVDGKSNTKWCANNGSTHNLTIDLGKIDTITDIVIKHSEAGGEAASMNTKAYRVQVSSDGENYKEVVKVTNNIDGITTDRIPVTQARYVKLIVDKPTQGSDNAARIYEVEVMGLEGEIELPTIPVVPDEEKDSLVYPVPQETTYLSEEGMELVGDVNVVIHGEQEEATVDKLEEILKENDIKYNISDEVVSDKANIIITSDKDHCDNCIESELLENEALDNKEGYVIKTSNDENEKGNISIVASDSDGAYYAVLTLGQILEKSENNKFAEVVIGDYPEIEFRGFIEGFYGTPWSHEERMSLMKDCSEYKMNTYIYAPKDDPYHRSNWKDLYPEEEAKQIAELAQAGAENNVNFCWTIHPGATLQFTEADFDALIAKYEQLYDLGVRQFGVLFDDTDDWTNGKKQAEWINRIDTEFVKAKGDVAPMIVISARYNSAWGPSMNNYFKPFMQTLHSDIQVMWTGHATMSNISKDVMEWPKTQTGVDKDLAVWWNYPVNDYCDSRLLMAPLHNLNTDLDNVSGFFSNPMNQAEASKVTLYSIADYTWNTDSFDYMSSWETAIEKLVPEIKEEFMRFASNTSYLKDDGGASGTFEYDESWYLSDKITALKSAIANNKSIVDIANELLNEFSIILSDYEAITNNINNEALLSEIEPFLGAYKALGESGVAAMKSLIAAEEGKIETWLDNNNLATEKLNEMNNFTVDRMEDSGTVQYAVAVGEKRLKPLINDVITASSNIMSKVMFKEIDPEVITSLNKELNIEVSLESGVYSINDITALELAKNDYIGIALPKAIKLAEININASDYEGLSLEYSLNGIEWSEAETTISDGVMKTNESIAATYIRLVNKSNNTKNIDINSFKAIPVYKITPTISQNIGTYQSYTIDKALDGDKSTKYWSDKSSGAGHYIQIDLGNKIPLYDVTAYFGNMDYMRNSEYQISEDGINWTSLGELQYTSEGDKKVASVNANGKMAKYIRIIANGENSGYWVQLFEVEINKTVPDAGDDTVDLVEGTFDTGRWDYLYDEDLTTAFEAENVRNGENLIYKMTRITNVENIVFLQDKDNICEATVSVKNTNGVWKTIGVLGKQLSDLAVNDEIVEVKIEFDASKPLPKIYEIIVNENNESIDKEVNKVALGIAIEIAEEITDEDLENVVPVVVTEFKAALENAKEILNNSKSTQSQVDAAFDRLSSVMQKLSFYKGDKASLTALIEKINALNKEEFITSTWSNLETALDEANTIVNDENALENEVKEGYNNLIRAYLELRLKPNKDKLQELINKIESLDASKYTEVSYSNVAKALEMAKLVLSNEDATEDEVYKAKSTLEAALGRLVENSVDKNEGNSSNTENNNSSSNATEDNISSNTGNTNTGNSNNVSSSTSSNGNSTNKEQGKLPNTGGRAAGVIGIFGTMISAIGVNLFKKKR</sequence>
<feature type="domain" description="F5/8 type C" evidence="6">
    <location>
        <begin position="1607"/>
        <end position="1754"/>
    </location>
</feature>
<keyword evidence="5" id="KW-0472">Membrane</keyword>
<accession>L1QDW6</accession>
<feature type="compositionally biased region" description="Low complexity" evidence="4">
    <location>
        <begin position="2116"/>
        <end position="2142"/>
    </location>
</feature>
<dbReference type="InterPro" id="IPR035986">
    <property type="entry name" value="PKD_dom_sf"/>
</dbReference>
<dbReference type="SUPFAM" id="SSF49299">
    <property type="entry name" value="PKD domain"/>
    <property type="match status" value="1"/>
</dbReference>
<dbReference type="Pfam" id="PF00754">
    <property type="entry name" value="F5_F8_type_C"/>
    <property type="match status" value="2"/>
</dbReference>
<dbReference type="STRING" id="545697.HMPREF0216_02364"/>
<dbReference type="InterPro" id="IPR013780">
    <property type="entry name" value="Glyco_hydro_b"/>
</dbReference>
<feature type="transmembrane region" description="Helical" evidence="5">
    <location>
        <begin position="2155"/>
        <end position="2174"/>
    </location>
</feature>
<evidence type="ECO:0000259" key="6">
    <source>
        <dbReference type="PROSITE" id="PS50022"/>
    </source>
</evidence>
<dbReference type="PROSITE" id="PS50022">
    <property type="entry name" value="FA58C_3"/>
    <property type="match status" value="2"/>
</dbReference>
<dbReference type="Gene3D" id="2.60.40.1180">
    <property type="entry name" value="Golgi alpha-mannosidase II"/>
    <property type="match status" value="1"/>
</dbReference>
<dbReference type="OrthoDB" id="9760892at2"/>
<evidence type="ECO:0000256" key="2">
    <source>
        <dbReference type="ARBA" id="ARBA00023295"/>
    </source>
</evidence>
<dbReference type="SUPFAM" id="SSF49785">
    <property type="entry name" value="Galactose-binding domain-like"/>
    <property type="match status" value="2"/>
</dbReference>
<dbReference type="PANTHER" id="PTHR13170">
    <property type="entry name" value="O-GLCNACASE"/>
    <property type="match status" value="1"/>
</dbReference>
<organism evidence="9 10">
    <name type="scientific">Clostridium celatum DSM 1785</name>
    <dbReference type="NCBI Taxonomy" id="545697"/>
    <lineage>
        <taxon>Bacteria</taxon>
        <taxon>Bacillati</taxon>
        <taxon>Bacillota</taxon>
        <taxon>Clostridia</taxon>
        <taxon>Eubacteriales</taxon>
        <taxon>Clostridiaceae</taxon>
        <taxon>Clostridium</taxon>
    </lineage>
</organism>
<dbReference type="SUPFAM" id="SSF55545">
    <property type="entry name" value="beta-N-acetylhexosaminidase-like domain"/>
    <property type="match status" value="2"/>
</dbReference>
<dbReference type="GO" id="GO:0015929">
    <property type="term" value="F:hexosaminidase activity"/>
    <property type="evidence" value="ECO:0007669"/>
    <property type="project" value="UniProtKB-ARBA"/>
</dbReference>
<dbReference type="Pfam" id="PF02838">
    <property type="entry name" value="Glyco_hydro_20b"/>
    <property type="match status" value="2"/>
</dbReference>
<evidence type="ECO:0000256" key="4">
    <source>
        <dbReference type="SAM" id="MobiDB-lite"/>
    </source>
</evidence>
<dbReference type="eggNOG" id="COG3291">
    <property type="taxonomic scope" value="Bacteria"/>
</dbReference>
<dbReference type="GO" id="GO:1901135">
    <property type="term" value="P:carbohydrate derivative metabolic process"/>
    <property type="evidence" value="ECO:0007669"/>
    <property type="project" value="UniProtKB-ARBA"/>
</dbReference>
<evidence type="ECO:0000259" key="7">
    <source>
        <dbReference type="PROSITE" id="PS50093"/>
    </source>
</evidence>
<dbReference type="Pfam" id="PF21774">
    <property type="entry name" value="NagJ_C"/>
    <property type="match status" value="1"/>
</dbReference>
<feature type="domain" description="GH84" evidence="8">
    <location>
        <begin position="210"/>
        <end position="482"/>
    </location>
</feature>
<gene>
    <name evidence="9" type="ORF">HMPREF0216_02364</name>
</gene>
<dbReference type="InterPro" id="IPR029018">
    <property type="entry name" value="Hex-like_dom2"/>
</dbReference>
<keyword evidence="10" id="KW-1185">Reference proteome</keyword>
<dbReference type="Proteomes" id="UP000010420">
    <property type="component" value="Unassembled WGS sequence"/>
</dbReference>
<dbReference type="InterPro" id="IPR008979">
    <property type="entry name" value="Galactose-bd-like_sf"/>
</dbReference>
<evidence type="ECO:0000256" key="1">
    <source>
        <dbReference type="ARBA" id="ARBA00022801"/>
    </source>
</evidence>
<keyword evidence="2 3" id="KW-0326">Glycosidase</keyword>
<dbReference type="Gene3D" id="3.30.379.10">
    <property type="entry name" value="Chitobiase/beta-hexosaminidase domain 2-like"/>
    <property type="match status" value="2"/>
</dbReference>
<dbReference type="PROSITE" id="PS50093">
    <property type="entry name" value="PKD"/>
    <property type="match status" value="1"/>
</dbReference>
<feature type="active site" description="Proton donor" evidence="3">
    <location>
        <position position="1156"/>
    </location>
</feature>
<comment type="caution">
    <text evidence="9">The sequence shown here is derived from an EMBL/GenBank/DDBJ whole genome shotgun (WGS) entry which is preliminary data.</text>
</comment>
<comment type="similarity">
    <text evidence="3">Belongs to the glycosyl hydrolase 84 family.</text>
</comment>
<protein>
    <submittedName>
        <fullName evidence="9">LPXTG-motif protein cell wall anchor domain protein</fullName>
    </submittedName>
</protein>
<name>L1QDW6_9CLOT</name>
<dbReference type="Gene3D" id="3.20.20.80">
    <property type="entry name" value="Glycosidases"/>
    <property type="match status" value="2"/>
</dbReference>
<dbReference type="InterPro" id="IPR011496">
    <property type="entry name" value="O-GlcNAcase_cat"/>
</dbReference>
<dbReference type="SUPFAM" id="SSF51445">
    <property type="entry name" value="(Trans)glycosidases"/>
    <property type="match status" value="2"/>
</dbReference>
<evidence type="ECO:0000259" key="8">
    <source>
        <dbReference type="PROSITE" id="PS52009"/>
    </source>
</evidence>